<organism evidence="2 3">
    <name type="scientific">Trifolium medium</name>
    <dbReference type="NCBI Taxonomy" id="97028"/>
    <lineage>
        <taxon>Eukaryota</taxon>
        <taxon>Viridiplantae</taxon>
        <taxon>Streptophyta</taxon>
        <taxon>Embryophyta</taxon>
        <taxon>Tracheophyta</taxon>
        <taxon>Spermatophyta</taxon>
        <taxon>Magnoliopsida</taxon>
        <taxon>eudicotyledons</taxon>
        <taxon>Gunneridae</taxon>
        <taxon>Pentapetalae</taxon>
        <taxon>rosids</taxon>
        <taxon>fabids</taxon>
        <taxon>Fabales</taxon>
        <taxon>Fabaceae</taxon>
        <taxon>Papilionoideae</taxon>
        <taxon>50 kb inversion clade</taxon>
        <taxon>NPAAA clade</taxon>
        <taxon>Hologalegina</taxon>
        <taxon>IRL clade</taxon>
        <taxon>Trifolieae</taxon>
        <taxon>Trifolium</taxon>
    </lineage>
</organism>
<feature type="compositionally biased region" description="Acidic residues" evidence="1">
    <location>
        <begin position="55"/>
        <end position="65"/>
    </location>
</feature>
<feature type="non-terminal residue" evidence="2">
    <location>
        <position position="1"/>
    </location>
</feature>
<dbReference type="PANTHER" id="PTHR36354:SF2">
    <property type="entry name" value="IMPORT INNER MEMBRANE TRANSLOCASE SUBUNIT"/>
    <property type="match status" value="1"/>
</dbReference>
<dbReference type="EMBL" id="LXQA010035701">
    <property type="protein sequence ID" value="MCH97699.1"/>
    <property type="molecule type" value="Genomic_DNA"/>
</dbReference>
<accession>A0A392NES4</accession>
<evidence type="ECO:0000313" key="2">
    <source>
        <dbReference type="EMBL" id="MCH97699.1"/>
    </source>
</evidence>
<feature type="region of interest" description="Disordered" evidence="1">
    <location>
        <begin position="55"/>
        <end position="90"/>
    </location>
</feature>
<name>A0A392NES4_9FABA</name>
<dbReference type="AlphaFoldDB" id="A0A392NES4"/>
<evidence type="ECO:0000313" key="3">
    <source>
        <dbReference type="Proteomes" id="UP000265520"/>
    </source>
</evidence>
<feature type="compositionally biased region" description="Basic and acidic residues" evidence="1">
    <location>
        <begin position="66"/>
        <end position="84"/>
    </location>
</feature>
<dbReference type="Proteomes" id="UP000265520">
    <property type="component" value="Unassembled WGS sequence"/>
</dbReference>
<protein>
    <submittedName>
        <fullName evidence="2">Uncharacterized protein</fullName>
    </submittedName>
</protein>
<comment type="caution">
    <text evidence="2">The sequence shown here is derived from an EMBL/GenBank/DDBJ whole genome shotgun (WGS) entry which is preliminary data.</text>
</comment>
<dbReference type="PANTHER" id="PTHR36354">
    <property type="entry name" value="IMPORT INNER MEMBRANE TRANSLOCASE SUBUNIT"/>
    <property type="match status" value="1"/>
</dbReference>
<proteinExistence type="predicted"/>
<reference evidence="2 3" key="1">
    <citation type="journal article" date="2018" name="Front. Plant Sci.">
        <title>Red Clover (Trifolium pratense) and Zigzag Clover (T. medium) - A Picture of Genomic Similarities and Differences.</title>
        <authorList>
            <person name="Dluhosova J."/>
            <person name="Istvanek J."/>
            <person name="Nedelnik J."/>
            <person name="Repkova J."/>
        </authorList>
    </citation>
    <scope>NUCLEOTIDE SEQUENCE [LARGE SCALE GENOMIC DNA]</scope>
    <source>
        <strain evidence="3">cv. 10/8</strain>
        <tissue evidence="2">Leaf</tissue>
    </source>
</reference>
<sequence length="90" mass="10325">YDMKLLAVDVPMASGPDQRLYLIGNEEEYRVGGGLISDLRDPVVKAMAATKEFDDLDEIEDEEDAERERQEAERKHREEIEKIENSGTQQ</sequence>
<keyword evidence="3" id="KW-1185">Reference proteome</keyword>
<evidence type="ECO:0000256" key="1">
    <source>
        <dbReference type="SAM" id="MobiDB-lite"/>
    </source>
</evidence>